<feature type="domain" description="IclR-ED" evidence="6">
    <location>
        <begin position="86"/>
        <end position="269"/>
    </location>
</feature>
<protein>
    <submittedName>
        <fullName evidence="7">IclR family transcriptional regulator</fullName>
    </submittedName>
</protein>
<dbReference type="InterPro" id="IPR029016">
    <property type="entry name" value="GAF-like_dom_sf"/>
</dbReference>
<feature type="region of interest" description="Disordered" evidence="4">
    <location>
        <begin position="1"/>
        <end position="22"/>
    </location>
</feature>
<keyword evidence="2" id="KW-0238">DNA-binding</keyword>
<evidence type="ECO:0000259" key="5">
    <source>
        <dbReference type="PROSITE" id="PS51077"/>
    </source>
</evidence>
<keyword evidence="8" id="KW-1185">Reference proteome</keyword>
<feature type="compositionally biased region" description="Polar residues" evidence="4">
    <location>
        <begin position="1"/>
        <end position="11"/>
    </location>
</feature>
<comment type="caution">
    <text evidence="7">The sequence shown here is derived from an EMBL/GenBank/DDBJ whole genome shotgun (WGS) entry which is preliminary data.</text>
</comment>
<keyword evidence="1" id="KW-0805">Transcription regulation</keyword>
<keyword evidence="3" id="KW-0804">Transcription</keyword>
<accession>A0ABP7GZ17</accession>
<feature type="domain" description="HTH iclR-type" evidence="5">
    <location>
        <begin position="24"/>
        <end position="92"/>
    </location>
</feature>
<organism evidence="7 8">
    <name type="scientific">Microbacterium kribbense</name>
    <dbReference type="NCBI Taxonomy" id="433645"/>
    <lineage>
        <taxon>Bacteria</taxon>
        <taxon>Bacillati</taxon>
        <taxon>Actinomycetota</taxon>
        <taxon>Actinomycetes</taxon>
        <taxon>Micrococcales</taxon>
        <taxon>Microbacteriaceae</taxon>
        <taxon>Microbacterium</taxon>
    </lineage>
</organism>
<evidence type="ECO:0000259" key="6">
    <source>
        <dbReference type="PROSITE" id="PS51078"/>
    </source>
</evidence>
<dbReference type="PROSITE" id="PS51077">
    <property type="entry name" value="HTH_ICLR"/>
    <property type="match status" value="1"/>
</dbReference>
<evidence type="ECO:0000256" key="2">
    <source>
        <dbReference type="ARBA" id="ARBA00023125"/>
    </source>
</evidence>
<dbReference type="EMBL" id="BAABAF010000009">
    <property type="protein sequence ID" value="GAA3774111.1"/>
    <property type="molecule type" value="Genomic_DNA"/>
</dbReference>
<gene>
    <name evidence="7" type="ORF">GCM10022240_27400</name>
</gene>
<dbReference type="SMART" id="SM00346">
    <property type="entry name" value="HTH_ICLR"/>
    <property type="match status" value="1"/>
</dbReference>
<evidence type="ECO:0000256" key="1">
    <source>
        <dbReference type="ARBA" id="ARBA00023015"/>
    </source>
</evidence>
<dbReference type="PANTHER" id="PTHR30136">
    <property type="entry name" value="HELIX-TURN-HELIX TRANSCRIPTIONAL REGULATOR, ICLR FAMILY"/>
    <property type="match status" value="1"/>
</dbReference>
<name>A0ABP7GZ17_9MICO</name>
<dbReference type="Pfam" id="PF01614">
    <property type="entry name" value="IclR_C"/>
    <property type="match status" value="1"/>
</dbReference>
<dbReference type="Pfam" id="PF09339">
    <property type="entry name" value="HTH_IclR"/>
    <property type="match status" value="1"/>
</dbReference>
<dbReference type="SUPFAM" id="SSF55781">
    <property type="entry name" value="GAF domain-like"/>
    <property type="match status" value="1"/>
</dbReference>
<evidence type="ECO:0000256" key="4">
    <source>
        <dbReference type="SAM" id="MobiDB-lite"/>
    </source>
</evidence>
<dbReference type="InterPro" id="IPR050707">
    <property type="entry name" value="HTH_MetabolicPath_Reg"/>
</dbReference>
<dbReference type="InterPro" id="IPR036388">
    <property type="entry name" value="WH-like_DNA-bd_sf"/>
</dbReference>
<dbReference type="Gene3D" id="1.10.10.10">
    <property type="entry name" value="Winged helix-like DNA-binding domain superfamily/Winged helix DNA-binding domain"/>
    <property type="match status" value="1"/>
</dbReference>
<dbReference type="Proteomes" id="UP001500540">
    <property type="component" value="Unassembled WGS sequence"/>
</dbReference>
<evidence type="ECO:0000313" key="7">
    <source>
        <dbReference type="EMBL" id="GAA3774111.1"/>
    </source>
</evidence>
<dbReference type="RefSeq" id="WP_344784578.1">
    <property type="nucleotide sequence ID" value="NZ_BAABAF010000009.1"/>
</dbReference>
<dbReference type="Gene3D" id="3.30.450.40">
    <property type="match status" value="1"/>
</dbReference>
<reference evidence="8" key="1">
    <citation type="journal article" date="2019" name="Int. J. Syst. Evol. Microbiol.">
        <title>The Global Catalogue of Microorganisms (GCM) 10K type strain sequencing project: providing services to taxonomists for standard genome sequencing and annotation.</title>
        <authorList>
            <consortium name="The Broad Institute Genomics Platform"/>
            <consortium name="The Broad Institute Genome Sequencing Center for Infectious Disease"/>
            <person name="Wu L."/>
            <person name="Ma J."/>
        </authorList>
    </citation>
    <scope>NUCLEOTIDE SEQUENCE [LARGE SCALE GENOMIC DNA]</scope>
    <source>
        <strain evidence="8">JCM 16950</strain>
    </source>
</reference>
<dbReference type="PANTHER" id="PTHR30136:SF35">
    <property type="entry name" value="HTH-TYPE TRANSCRIPTIONAL REGULATOR RV1719"/>
    <property type="match status" value="1"/>
</dbReference>
<sequence>MTRASTSAELTHTNEPRKPEARTVRSVVHAVTLLKELSRLAVPTSLGDLAASVGLSKPATFNLLKTLEVEGLIAKDDDARYRLTWGMYELGSAVLRSTDLSRVSRIHLDRLADQTGEAVLLGILDEQTVLYIDRGQAAETFAMVANVGRRSPLHTNASGKVLLAGQPDTALDAFLASASLDRMTPYTITDPARLREEVDTVRDRGYALCAQEQEEGLSSVSVPVRGHSGRVIAALTVAAPSQRIDVRSIPDLRDRLLAEATAISVQLGAGVAATSGA</sequence>
<evidence type="ECO:0000256" key="3">
    <source>
        <dbReference type="ARBA" id="ARBA00023163"/>
    </source>
</evidence>
<evidence type="ECO:0000313" key="8">
    <source>
        <dbReference type="Proteomes" id="UP001500540"/>
    </source>
</evidence>
<feature type="compositionally biased region" description="Basic and acidic residues" evidence="4">
    <location>
        <begin position="12"/>
        <end position="22"/>
    </location>
</feature>
<dbReference type="InterPro" id="IPR014757">
    <property type="entry name" value="Tscrpt_reg_IclR_C"/>
</dbReference>
<dbReference type="InterPro" id="IPR036390">
    <property type="entry name" value="WH_DNA-bd_sf"/>
</dbReference>
<dbReference type="SUPFAM" id="SSF46785">
    <property type="entry name" value="Winged helix' DNA-binding domain"/>
    <property type="match status" value="1"/>
</dbReference>
<dbReference type="PROSITE" id="PS51078">
    <property type="entry name" value="ICLR_ED"/>
    <property type="match status" value="1"/>
</dbReference>
<proteinExistence type="predicted"/>
<dbReference type="InterPro" id="IPR005471">
    <property type="entry name" value="Tscrpt_reg_IclR_N"/>
</dbReference>